<dbReference type="Pfam" id="PF12392">
    <property type="entry name" value="DUF3656"/>
    <property type="match status" value="1"/>
</dbReference>
<dbReference type="Pfam" id="PF01136">
    <property type="entry name" value="Peptidase_U32"/>
    <property type="match status" value="1"/>
</dbReference>
<keyword evidence="2" id="KW-0645">Protease</keyword>
<proteinExistence type="predicted"/>
<dbReference type="PANTHER" id="PTHR30217">
    <property type="entry name" value="PEPTIDASE U32 FAMILY"/>
    <property type="match status" value="1"/>
</dbReference>
<dbReference type="InterPro" id="IPR001539">
    <property type="entry name" value="Peptidase_U32"/>
</dbReference>
<accession>A0A644ULL0</accession>
<evidence type="ECO:0000313" key="2">
    <source>
        <dbReference type="EMBL" id="MPL79749.1"/>
    </source>
</evidence>
<dbReference type="EC" id="3.4.-.-" evidence="2"/>
<dbReference type="EMBL" id="VSSQ01000130">
    <property type="protein sequence ID" value="MPL79749.1"/>
    <property type="molecule type" value="Genomic_DNA"/>
</dbReference>
<dbReference type="PROSITE" id="PS01276">
    <property type="entry name" value="PEPTIDASE_U32"/>
    <property type="match status" value="1"/>
</dbReference>
<name>A0A644ULL0_9ZZZZ</name>
<gene>
    <name evidence="2" type="primary">ydcP_2</name>
    <name evidence="2" type="ORF">SDC9_25633</name>
</gene>
<dbReference type="AlphaFoldDB" id="A0A644ULL0"/>
<dbReference type="PANTHER" id="PTHR30217:SF10">
    <property type="entry name" value="23S RRNA 5-HYDROXYCYTIDINE C2501 SYNTHASE"/>
    <property type="match status" value="1"/>
</dbReference>
<dbReference type="GO" id="GO:0008233">
    <property type="term" value="F:peptidase activity"/>
    <property type="evidence" value="ECO:0007669"/>
    <property type="project" value="UniProtKB-KW"/>
</dbReference>
<dbReference type="GO" id="GO:0006508">
    <property type="term" value="P:proteolysis"/>
    <property type="evidence" value="ECO:0007669"/>
    <property type="project" value="UniProtKB-KW"/>
</dbReference>
<feature type="domain" description="Peptidase U32 collagenase" evidence="1">
    <location>
        <begin position="393"/>
        <end position="507"/>
    </location>
</feature>
<keyword evidence="2" id="KW-0378">Hydrolase</keyword>
<protein>
    <submittedName>
        <fullName evidence="2">Putative protease YdcP</fullName>
        <ecNumber evidence="2">3.4.-.-</ecNumber>
    </submittedName>
</protein>
<comment type="caution">
    <text evidence="2">The sequence shown here is derived from an EMBL/GenBank/DDBJ whole genome shotgun (WGS) entry which is preliminary data.</text>
</comment>
<reference evidence="2" key="1">
    <citation type="submission" date="2019-08" db="EMBL/GenBank/DDBJ databases">
        <authorList>
            <person name="Kucharzyk K."/>
            <person name="Murdoch R.W."/>
            <person name="Higgins S."/>
            <person name="Loffler F."/>
        </authorList>
    </citation>
    <scope>NUCLEOTIDE SEQUENCE</scope>
</reference>
<dbReference type="InterPro" id="IPR020988">
    <property type="entry name" value="Pept_U32_collagenase"/>
</dbReference>
<organism evidence="2">
    <name type="scientific">bioreactor metagenome</name>
    <dbReference type="NCBI Taxonomy" id="1076179"/>
    <lineage>
        <taxon>unclassified sequences</taxon>
        <taxon>metagenomes</taxon>
        <taxon>ecological metagenomes</taxon>
    </lineage>
</organism>
<dbReference type="InterPro" id="IPR051454">
    <property type="entry name" value="RNA/ubiquinone_mod_enzymes"/>
</dbReference>
<evidence type="ECO:0000259" key="1">
    <source>
        <dbReference type="Pfam" id="PF12392"/>
    </source>
</evidence>
<sequence length="626" mass="71741">MELIELLSPAKNLEIGIAAIDCGADAVYIGANNFGARVQAGNSLEDIASLVSYAHLFNAKVYVTINTILFDNELKAAEDLIQKLYKIEVDAIIIQDYGILEMNLPPIHIHSSTQMHNISKERIKFLSDVGFKRVVLARELSIEQIIEIHSFVPDIELEFFVHGALCNGLSGQCYLSYELTKRSGNRGECSQACRSKYDLVNSQGKVLIKDKHLLSTKDFNASLHIPEMIEAGVRSFKIEGRLKDMDYVKNVTAHYSREIDKFISAENNKEKYCRSSLGKTEIGFEPDVERSFNRGFTSFNLQGKQDIIGNLDSAKSIGKYLGKVSDLNNSGRGKFYFQIDTKERISNGDGLCYINMEGNIEGFLVNGVEENPSQGLVMIYPNKKPDIRLLTKIYRNLDTQFTKQVLTDKTKRRIAIDIILKETSQGFSLQAIDEQSLSVQEDIIVEKQIALKVQGYEKNLLKQIDKLGDSIFYLRSFENKCSDNFFFASSLLNHHRRNLIEKLYELRQKAYKPIRKEFEKNDVPYPQKKLDFKANVVNEKAKQFFLNHKVEEIENGLEKQGERNSKSKDIVLMRTKNCIRYTLGQCLIRDKQTQDFNQELFLKDNKRTYKLHFDCKNCFMDLISLE</sequence>